<sequence>MADDRVVELQKFPKKERIRKLERIHAHISRLSRALARVDEDRDPRRALDLQRQLWKLETKRYGVIRDVVINAAREIIKLAREHQAAVVVDAVEEESYRELKEGGGEKKHLLDGLGQLKRRSGTAFHM</sequence>
<dbReference type="GeneID" id="4616653"/>
<gene>
    <name evidence="1" type="ordered locus">Pisl_0801</name>
    <name evidence="2" type="ordered locus">Pisl_0862</name>
</gene>
<dbReference type="HOGENOM" id="CLU_1965651_0_0_2"/>
<dbReference type="KEGG" id="pis:Pisl_0801"/>
<dbReference type="SUPFAM" id="SSF51998">
    <property type="entry name" value="PFL-like glycyl radical enzymes"/>
    <property type="match status" value="1"/>
</dbReference>
<keyword evidence="3" id="KW-1185">Reference proteome</keyword>
<reference evidence="1 3" key="1">
    <citation type="submission" date="2006-12" db="EMBL/GenBank/DDBJ databases">
        <title>Complete sequence of Pyrobaculum islandicum DSM 4184.</title>
        <authorList>
            <person name="Copeland A."/>
            <person name="Lucas S."/>
            <person name="Lapidus A."/>
            <person name="Barry K."/>
            <person name="Detter J.C."/>
            <person name="Glavina del Rio T."/>
            <person name="Dalin E."/>
            <person name="Tice H."/>
            <person name="Pitluck S."/>
            <person name="Meincke L."/>
            <person name="Brettin T."/>
            <person name="Bruce D."/>
            <person name="Han C."/>
            <person name="Tapia R."/>
            <person name="Gilna P."/>
            <person name="Schmutz J."/>
            <person name="Larimer F."/>
            <person name="Land M."/>
            <person name="Hauser L."/>
            <person name="Kyrpides N."/>
            <person name="Mikhailova N."/>
            <person name="Cozen A.E."/>
            <person name="Fitz-Gibbon S.T."/>
            <person name="House C.H."/>
            <person name="Saltikov C."/>
            <person name="Lowe T."/>
            <person name="Richardson P."/>
        </authorList>
    </citation>
    <scope>NUCLEOTIDE SEQUENCE [LARGE SCALE GENOMIC DNA]</scope>
    <source>
        <strain evidence="1">DSM 4184</strain>
        <strain evidence="3">DSM 4184 / JCM 9189 / GEO3</strain>
    </source>
</reference>
<dbReference type="AlphaFoldDB" id="A1RSP5"/>
<organism evidence="1 3">
    <name type="scientific">Pyrobaculum islandicum (strain DSM 4184 / JCM 9189 / GEO3)</name>
    <dbReference type="NCBI Taxonomy" id="384616"/>
    <lineage>
        <taxon>Archaea</taxon>
        <taxon>Thermoproteota</taxon>
        <taxon>Thermoprotei</taxon>
        <taxon>Thermoproteales</taxon>
        <taxon>Thermoproteaceae</taxon>
        <taxon>Pyrobaculum</taxon>
    </lineage>
</organism>
<accession>A1RSP5</accession>
<name>A1RSP5_PYRIL</name>
<evidence type="ECO:0000313" key="1">
    <source>
        <dbReference type="EMBL" id="ABL87977.1"/>
    </source>
</evidence>
<evidence type="ECO:0000313" key="3">
    <source>
        <dbReference type="Proteomes" id="UP000002595"/>
    </source>
</evidence>
<dbReference type="KEGG" id="pis:Pisl_0862"/>
<dbReference type="RefSeq" id="WP_011762553.1">
    <property type="nucleotide sequence ID" value="NC_008701.1"/>
</dbReference>
<evidence type="ECO:0000313" key="2">
    <source>
        <dbReference type="EMBL" id="ABL88038.1"/>
    </source>
</evidence>
<dbReference type="EMBL" id="CP000504">
    <property type="protein sequence ID" value="ABL88038.1"/>
    <property type="molecule type" value="Genomic_DNA"/>
</dbReference>
<proteinExistence type="predicted"/>
<protein>
    <submittedName>
        <fullName evidence="1">Uncharacterized protein</fullName>
    </submittedName>
</protein>
<dbReference type="Proteomes" id="UP000002595">
    <property type="component" value="Chromosome"/>
</dbReference>
<dbReference type="eggNOG" id="arCOG00687">
    <property type="taxonomic scope" value="Archaea"/>
</dbReference>
<dbReference type="EMBL" id="CP000504">
    <property type="protein sequence ID" value="ABL87977.1"/>
    <property type="molecule type" value="Genomic_DNA"/>
</dbReference>